<dbReference type="EMBL" id="HBIB01036014">
    <property type="protein sequence ID" value="CAE0261075.1"/>
    <property type="molecule type" value="Transcribed_RNA"/>
</dbReference>
<protein>
    <recommendedName>
        <fullName evidence="1">BAH domain-containing protein</fullName>
    </recommendedName>
</protein>
<name>A0A7S3DL59_9EUKA</name>
<dbReference type="AlphaFoldDB" id="A0A7S3DL59"/>
<dbReference type="Gene3D" id="2.30.30.490">
    <property type="match status" value="1"/>
</dbReference>
<accession>A0A7S3DL59</accession>
<feature type="domain" description="BAH" evidence="1">
    <location>
        <begin position="45"/>
        <end position="167"/>
    </location>
</feature>
<evidence type="ECO:0000313" key="2">
    <source>
        <dbReference type="EMBL" id="CAE0261075.1"/>
    </source>
</evidence>
<evidence type="ECO:0000259" key="1">
    <source>
        <dbReference type="PROSITE" id="PS51038"/>
    </source>
</evidence>
<organism evidence="2">
    <name type="scientific">Palpitomonas bilix</name>
    <dbReference type="NCBI Taxonomy" id="652834"/>
    <lineage>
        <taxon>Eukaryota</taxon>
        <taxon>Eukaryota incertae sedis</taxon>
    </lineage>
</organism>
<reference evidence="2" key="1">
    <citation type="submission" date="2021-01" db="EMBL/GenBank/DDBJ databases">
        <authorList>
            <person name="Corre E."/>
            <person name="Pelletier E."/>
            <person name="Niang G."/>
            <person name="Scheremetjew M."/>
            <person name="Finn R."/>
            <person name="Kale V."/>
            <person name="Holt S."/>
            <person name="Cochrane G."/>
            <person name="Meng A."/>
            <person name="Brown T."/>
            <person name="Cohen L."/>
        </authorList>
    </citation>
    <scope>NUCLEOTIDE SEQUENCE</scope>
    <source>
        <strain evidence="2">NIES-2562</strain>
    </source>
</reference>
<dbReference type="InterPro" id="IPR001025">
    <property type="entry name" value="BAH_dom"/>
</dbReference>
<dbReference type="GO" id="GO:0003682">
    <property type="term" value="F:chromatin binding"/>
    <property type="evidence" value="ECO:0007669"/>
    <property type="project" value="InterPro"/>
</dbReference>
<proteinExistence type="predicted"/>
<dbReference type="PROSITE" id="PS51038">
    <property type="entry name" value="BAH"/>
    <property type="match status" value="1"/>
</dbReference>
<dbReference type="InterPro" id="IPR043151">
    <property type="entry name" value="BAH_sf"/>
</dbReference>
<gene>
    <name evidence="2" type="ORF">PBIL07802_LOCUS23365</name>
</gene>
<sequence length="406" mass="46736">MEIHSQVVSQKVRETATETKYQMQLLLRVDENGDKYYGFATGHLGTLCPGSVVAVNIEDEEKHPDIGFGRITTFWVDSDGDQHAEIEWLYSFSDPLISDIAPEDSLAHEMVFVPGHKDDIDLEEIVRVRTLVPFDDIEEAVAKKEKTRQLVVRFEFDMDESVLKLMNKEDWERSFDIKKKLNTASSEDERSLTFMSSIDPYADSDRANSRLNFIDFVQGGFKKDNKWFTHVYNERVRPCMDFGREGMQKQEVEELMELFEKGTSIRVAHIPTTKAKCLLCGLTRKCIYNIECGEISGLVGRFCHDRALAVEYFYTTLNFLMELKADVDRAEKVIEEEKFERIEQLEESFESSSHLFRDLVAYAKNVGGISERSLVFVFGDFAYRRIAKAVEEMHLAYTNNITSFGG</sequence>